<dbReference type="InterPro" id="IPR036388">
    <property type="entry name" value="WH-like_DNA-bd_sf"/>
</dbReference>
<dbReference type="SUPFAM" id="SSF46785">
    <property type="entry name" value="Winged helix' DNA-binding domain"/>
    <property type="match status" value="1"/>
</dbReference>
<dbReference type="RefSeq" id="WP_263333497.1">
    <property type="nucleotide sequence ID" value="NZ_JAOVQO010000003.1"/>
</dbReference>
<reference evidence="6 7" key="1">
    <citation type="submission" date="2022-10" db="EMBL/GenBank/DDBJ databases">
        <title>Defluviimonas sp. nov., isolated from ocean surface sediments.</title>
        <authorList>
            <person name="He W."/>
            <person name="Wang L."/>
            <person name="Zhang D.-F."/>
        </authorList>
    </citation>
    <scope>NUCLEOTIDE SEQUENCE [LARGE SCALE GENOMIC DNA]</scope>
    <source>
        <strain evidence="6 7">WL0024</strain>
    </source>
</reference>
<evidence type="ECO:0000256" key="2">
    <source>
        <dbReference type="ARBA" id="ARBA00023015"/>
    </source>
</evidence>
<dbReference type="InterPro" id="IPR036390">
    <property type="entry name" value="WH_DNA-bd_sf"/>
</dbReference>
<protein>
    <submittedName>
        <fullName evidence="6">LysR family transcriptional regulator</fullName>
    </submittedName>
</protein>
<dbReference type="Gene3D" id="3.40.190.10">
    <property type="entry name" value="Periplasmic binding protein-like II"/>
    <property type="match status" value="2"/>
</dbReference>
<keyword evidence="7" id="KW-1185">Reference proteome</keyword>
<evidence type="ECO:0000259" key="5">
    <source>
        <dbReference type="PROSITE" id="PS50931"/>
    </source>
</evidence>
<keyword evidence="4" id="KW-0804">Transcription</keyword>
<evidence type="ECO:0000256" key="3">
    <source>
        <dbReference type="ARBA" id="ARBA00023125"/>
    </source>
</evidence>
<dbReference type="Proteomes" id="UP001209535">
    <property type="component" value="Unassembled WGS sequence"/>
</dbReference>
<comment type="similarity">
    <text evidence="1">Belongs to the LysR transcriptional regulatory family.</text>
</comment>
<keyword evidence="3" id="KW-0238">DNA-binding</keyword>
<feature type="domain" description="HTH lysR-type" evidence="5">
    <location>
        <begin position="4"/>
        <end position="62"/>
    </location>
</feature>
<evidence type="ECO:0000256" key="4">
    <source>
        <dbReference type="ARBA" id="ARBA00023163"/>
    </source>
</evidence>
<comment type="caution">
    <text evidence="6">The sequence shown here is derived from an EMBL/GenBank/DDBJ whole genome shotgun (WGS) entry which is preliminary data.</text>
</comment>
<keyword evidence="2" id="KW-0805">Transcription regulation</keyword>
<dbReference type="Pfam" id="PF03466">
    <property type="entry name" value="LysR_substrate"/>
    <property type="match status" value="1"/>
</dbReference>
<gene>
    <name evidence="6" type="ORF">OEZ60_04135</name>
</gene>
<evidence type="ECO:0000313" key="7">
    <source>
        <dbReference type="Proteomes" id="UP001209535"/>
    </source>
</evidence>
<dbReference type="Pfam" id="PF00126">
    <property type="entry name" value="HTH_1"/>
    <property type="match status" value="1"/>
</dbReference>
<accession>A0ABT2WZT5</accession>
<dbReference type="SUPFAM" id="SSF53850">
    <property type="entry name" value="Periplasmic binding protein-like II"/>
    <property type="match status" value="1"/>
</dbReference>
<dbReference type="PANTHER" id="PTHR30346">
    <property type="entry name" value="TRANSCRIPTIONAL DUAL REGULATOR HCAR-RELATED"/>
    <property type="match status" value="1"/>
</dbReference>
<name>A0ABT2WZT5_9RHOB</name>
<sequence>MLSITLRQLEYATAVARAGGMTSAAEALNVSQPALSVALTQLEAQLGNALFLRRPGGPVTPTSFGRDFLDEAERILADLRRLTRGETRRAAPVALGLFEDLASLMLAPLLAGLAAERPDLTVTPRIGGFEALADDLAHGRIDLAITYDLGLDAGFERREIARLQPHAILAAAHPLAALPDLSLAALAAEPLILADQGLSLSHMRALFTRAGFDPRIAHRAHSLETMRSLAANGFGIGLSYTCPRTGHSHDGRPLVARPLTDAGPGEPIVLVRHAANPLSAAAEALAEIVAATRILAQ</sequence>
<dbReference type="PROSITE" id="PS50931">
    <property type="entry name" value="HTH_LYSR"/>
    <property type="match status" value="1"/>
</dbReference>
<organism evidence="6 7">
    <name type="scientific">Albidovulum salinarum</name>
    <dbReference type="NCBI Taxonomy" id="2984153"/>
    <lineage>
        <taxon>Bacteria</taxon>
        <taxon>Pseudomonadati</taxon>
        <taxon>Pseudomonadota</taxon>
        <taxon>Alphaproteobacteria</taxon>
        <taxon>Rhodobacterales</taxon>
        <taxon>Paracoccaceae</taxon>
        <taxon>Albidovulum</taxon>
    </lineage>
</organism>
<dbReference type="Gene3D" id="1.10.10.10">
    <property type="entry name" value="Winged helix-like DNA-binding domain superfamily/Winged helix DNA-binding domain"/>
    <property type="match status" value="1"/>
</dbReference>
<evidence type="ECO:0000256" key="1">
    <source>
        <dbReference type="ARBA" id="ARBA00009437"/>
    </source>
</evidence>
<dbReference type="PANTHER" id="PTHR30346:SF0">
    <property type="entry name" value="HCA OPERON TRANSCRIPTIONAL ACTIVATOR HCAR"/>
    <property type="match status" value="1"/>
</dbReference>
<dbReference type="EMBL" id="JAOVQO010000003">
    <property type="protein sequence ID" value="MCU9847187.1"/>
    <property type="molecule type" value="Genomic_DNA"/>
</dbReference>
<proteinExistence type="inferred from homology"/>
<dbReference type="PRINTS" id="PR00039">
    <property type="entry name" value="HTHLYSR"/>
</dbReference>
<dbReference type="InterPro" id="IPR000847">
    <property type="entry name" value="LysR_HTH_N"/>
</dbReference>
<dbReference type="InterPro" id="IPR005119">
    <property type="entry name" value="LysR_subst-bd"/>
</dbReference>
<evidence type="ECO:0000313" key="6">
    <source>
        <dbReference type="EMBL" id="MCU9847187.1"/>
    </source>
</evidence>